<keyword evidence="2" id="KW-1185">Reference proteome</keyword>
<dbReference type="AlphaFoldDB" id="A0A4U5M718"/>
<reference evidence="1 2" key="2">
    <citation type="journal article" date="2019" name="G3 (Bethesda)">
        <title>Hybrid Assembly of the Genome of the Entomopathogenic Nematode Steinernema carpocapsae Identifies the X-Chromosome.</title>
        <authorList>
            <person name="Serra L."/>
            <person name="Macchietto M."/>
            <person name="Macias-Munoz A."/>
            <person name="McGill C.J."/>
            <person name="Rodriguez I.M."/>
            <person name="Rodriguez B."/>
            <person name="Murad R."/>
            <person name="Mortazavi A."/>
        </authorList>
    </citation>
    <scope>NUCLEOTIDE SEQUENCE [LARGE SCALE GENOMIC DNA]</scope>
    <source>
        <strain evidence="1 2">ALL</strain>
    </source>
</reference>
<reference evidence="1 2" key="1">
    <citation type="journal article" date="2015" name="Genome Biol.">
        <title>Comparative genomics of Steinernema reveals deeply conserved gene regulatory networks.</title>
        <authorList>
            <person name="Dillman A.R."/>
            <person name="Macchietto M."/>
            <person name="Porter C.F."/>
            <person name="Rogers A."/>
            <person name="Williams B."/>
            <person name="Antoshechkin I."/>
            <person name="Lee M.M."/>
            <person name="Goodwin Z."/>
            <person name="Lu X."/>
            <person name="Lewis E.E."/>
            <person name="Goodrich-Blair H."/>
            <person name="Stock S.P."/>
            <person name="Adams B.J."/>
            <person name="Sternberg P.W."/>
            <person name="Mortazavi A."/>
        </authorList>
    </citation>
    <scope>NUCLEOTIDE SEQUENCE [LARGE SCALE GENOMIC DNA]</scope>
    <source>
        <strain evidence="1 2">ALL</strain>
    </source>
</reference>
<sequence length="67" mass="7926">MGSVGRKFMRERERMVKSWFFRRKTTKSYVIKELLDLASFVCDNSTKKTTILEKAWTTDRPVTGHLI</sequence>
<accession>A0A4U5M718</accession>
<dbReference type="Proteomes" id="UP000298663">
    <property type="component" value="Unassembled WGS sequence"/>
</dbReference>
<gene>
    <name evidence="1" type="ORF">L596_025179</name>
</gene>
<evidence type="ECO:0000313" key="2">
    <source>
        <dbReference type="Proteomes" id="UP000298663"/>
    </source>
</evidence>
<dbReference type="EMBL" id="AZBU02000009">
    <property type="protein sequence ID" value="TKR64689.1"/>
    <property type="molecule type" value="Genomic_DNA"/>
</dbReference>
<organism evidence="1 2">
    <name type="scientific">Steinernema carpocapsae</name>
    <name type="common">Entomopathogenic nematode</name>
    <dbReference type="NCBI Taxonomy" id="34508"/>
    <lineage>
        <taxon>Eukaryota</taxon>
        <taxon>Metazoa</taxon>
        <taxon>Ecdysozoa</taxon>
        <taxon>Nematoda</taxon>
        <taxon>Chromadorea</taxon>
        <taxon>Rhabditida</taxon>
        <taxon>Tylenchina</taxon>
        <taxon>Panagrolaimomorpha</taxon>
        <taxon>Strongyloidoidea</taxon>
        <taxon>Steinernematidae</taxon>
        <taxon>Steinernema</taxon>
    </lineage>
</organism>
<name>A0A4U5M718_STECR</name>
<protein>
    <submittedName>
        <fullName evidence="1">Uncharacterized protein</fullName>
    </submittedName>
</protein>
<evidence type="ECO:0000313" key="1">
    <source>
        <dbReference type="EMBL" id="TKR64689.1"/>
    </source>
</evidence>
<comment type="caution">
    <text evidence="1">The sequence shown here is derived from an EMBL/GenBank/DDBJ whole genome shotgun (WGS) entry which is preliminary data.</text>
</comment>
<proteinExistence type="predicted"/>